<organism evidence="1">
    <name type="scientific">Homavirus sp</name>
    <dbReference type="NCBI Taxonomy" id="2487769"/>
    <lineage>
        <taxon>Viruses</taxon>
        <taxon>Varidnaviria</taxon>
        <taxon>Bamfordvirae</taxon>
        <taxon>Nucleocytoviricota</taxon>
        <taxon>Megaviricetes</taxon>
        <taxon>Imitervirales</taxon>
        <taxon>Mimiviridae</taxon>
        <taxon>Klosneuvirinae</taxon>
    </lineage>
</organism>
<reference evidence="1" key="1">
    <citation type="submission" date="2018-10" db="EMBL/GenBank/DDBJ databases">
        <title>Hidden diversity of soil giant viruses.</title>
        <authorList>
            <person name="Schulz F."/>
            <person name="Alteio L."/>
            <person name="Goudeau D."/>
            <person name="Ryan E.M."/>
            <person name="Malmstrom R.R."/>
            <person name="Blanchard J."/>
            <person name="Woyke T."/>
        </authorList>
    </citation>
    <scope>NUCLEOTIDE SEQUENCE</scope>
    <source>
        <strain evidence="1">HOV1</strain>
    </source>
</reference>
<name>A0A3G5A6Y1_9VIRU</name>
<accession>A0A3G5A6Y1</accession>
<protein>
    <submittedName>
        <fullName evidence="1">Uncharacterized protein</fullName>
    </submittedName>
</protein>
<proteinExistence type="predicted"/>
<sequence>MSNHETFENYRKYTTYNYVLDMTKLIKFDVTIKKSGLIFNELVNNNDIIEHCDGVILKEDDNSYLVQLLVPKKLNWGRGCTFPTRYYILCKNGQMRFFDYKVQTLQQSFDNSVPYECSCYVITWTPVTMNLNDDTDNDLDNDTIDITDTTDITDITDDIVDIYNIVI</sequence>
<evidence type="ECO:0000313" key="1">
    <source>
        <dbReference type="EMBL" id="AYV81991.1"/>
    </source>
</evidence>
<dbReference type="EMBL" id="MK072332">
    <property type="protein sequence ID" value="AYV81991.1"/>
    <property type="molecule type" value="Genomic_DNA"/>
</dbReference>
<gene>
    <name evidence="1" type="ORF">Homavirus1_21</name>
</gene>